<dbReference type="PATRIC" id="fig|1177154.3.peg.1772"/>
<evidence type="ECO:0000313" key="1">
    <source>
        <dbReference type="EMBL" id="KGD64831.1"/>
    </source>
</evidence>
<sequence>MDETVKQDLWRYALLRWQDREFEQACLHLQDDYQVPVSLLLCGLWLAESGKQPDALVGRRMTEVAEQFEADYLRPLRAVRRKASEDMRLPEFKRQIQQVELEGERWLLTTLPSFCDRLLPAGKPVDAMGWLLVLVPEVAQCEGLQRALSELVGLQDAS</sequence>
<dbReference type="AlphaFoldDB" id="A0A095SJI9"/>
<dbReference type="Proteomes" id="UP000029444">
    <property type="component" value="Unassembled WGS sequence"/>
</dbReference>
<keyword evidence="2" id="KW-1185">Reference proteome</keyword>
<dbReference type="Pfam" id="PF09523">
    <property type="entry name" value="DUF2390"/>
    <property type="match status" value="1"/>
</dbReference>
<name>A0A095SJI9_9GAMM</name>
<dbReference type="EMBL" id="ARXV01000006">
    <property type="protein sequence ID" value="KGD64831.1"/>
    <property type="molecule type" value="Genomic_DNA"/>
</dbReference>
<dbReference type="OrthoDB" id="5795846at2"/>
<reference evidence="1 2" key="1">
    <citation type="submission" date="2012-09" db="EMBL/GenBank/DDBJ databases">
        <title>Genome Sequence of alkane-degrading Bacterium Alcanivorax sp. 19-m-6.</title>
        <authorList>
            <person name="Lai Q."/>
            <person name="Shao Z."/>
        </authorList>
    </citation>
    <scope>NUCLEOTIDE SEQUENCE [LARGE SCALE GENOMIC DNA]</scope>
    <source>
        <strain evidence="1 2">19-m-6</strain>
    </source>
</reference>
<evidence type="ECO:0000313" key="2">
    <source>
        <dbReference type="Proteomes" id="UP000029444"/>
    </source>
</evidence>
<dbReference type="STRING" id="1177154.Y5S_01739"/>
<organism evidence="1 2">
    <name type="scientific">Alcanivorax nanhaiticus</name>
    <dbReference type="NCBI Taxonomy" id="1177154"/>
    <lineage>
        <taxon>Bacteria</taxon>
        <taxon>Pseudomonadati</taxon>
        <taxon>Pseudomonadota</taxon>
        <taxon>Gammaproteobacteria</taxon>
        <taxon>Oceanospirillales</taxon>
        <taxon>Alcanivoracaceae</taxon>
        <taxon>Alcanivorax</taxon>
    </lineage>
</organism>
<evidence type="ECO:0008006" key="3">
    <source>
        <dbReference type="Google" id="ProtNLM"/>
    </source>
</evidence>
<dbReference type="InterPro" id="IPR012659">
    <property type="entry name" value="CHP02444"/>
</dbReference>
<dbReference type="eggNOG" id="COG5589">
    <property type="taxonomic scope" value="Bacteria"/>
</dbReference>
<dbReference type="NCBIfam" id="TIGR02444">
    <property type="entry name" value="TIGR02444 family protein"/>
    <property type="match status" value="1"/>
</dbReference>
<comment type="caution">
    <text evidence="1">The sequence shown here is derived from an EMBL/GenBank/DDBJ whole genome shotgun (WGS) entry which is preliminary data.</text>
</comment>
<protein>
    <recommendedName>
        <fullName evidence="3">TIGR02444 family protein</fullName>
    </recommendedName>
</protein>
<dbReference type="RefSeq" id="WP_035232298.1">
    <property type="nucleotide sequence ID" value="NZ_ARXV01000006.1"/>
</dbReference>
<proteinExistence type="predicted"/>
<gene>
    <name evidence="1" type="ORF">Y5S_01739</name>
</gene>
<accession>A0A095SJI9</accession>